<feature type="transmembrane region" description="Helical" evidence="1">
    <location>
        <begin position="113"/>
        <end position="138"/>
    </location>
</feature>
<proteinExistence type="predicted"/>
<dbReference type="KEGG" id="hazt:108676459"/>
<evidence type="ECO:0000313" key="2">
    <source>
        <dbReference type="Proteomes" id="UP000694843"/>
    </source>
</evidence>
<gene>
    <name evidence="3" type="primary">LOC108676459</name>
</gene>
<dbReference type="Proteomes" id="UP000694843">
    <property type="component" value="Unplaced"/>
</dbReference>
<dbReference type="AlphaFoldDB" id="A0A8B7P233"/>
<sequence>MPTFSERKTDLHRYWIMSTVQCGAERWSRVLLLHLFSHPLLCRHAVIVSGHQPQHQHNKLQHQHHQLQQESDEQKCCIVDGAAYRIPMRVMSPACAYDALCDDVIYSESSPPFGLVAFVVVVSLIISVMVVWLPRLVIYRTKNRLLAKIQKHCRRALLCHINYVK</sequence>
<keyword evidence="1" id="KW-0812">Transmembrane</keyword>
<protein>
    <submittedName>
        <fullName evidence="3">Uncharacterized protein LOC108676459</fullName>
    </submittedName>
</protein>
<evidence type="ECO:0000313" key="3">
    <source>
        <dbReference type="RefSeq" id="XP_018020020.1"/>
    </source>
</evidence>
<keyword evidence="1" id="KW-0472">Membrane</keyword>
<organism evidence="2 3">
    <name type="scientific">Hyalella azteca</name>
    <name type="common">Amphipod</name>
    <dbReference type="NCBI Taxonomy" id="294128"/>
    <lineage>
        <taxon>Eukaryota</taxon>
        <taxon>Metazoa</taxon>
        <taxon>Ecdysozoa</taxon>
        <taxon>Arthropoda</taxon>
        <taxon>Crustacea</taxon>
        <taxon>Multicrustacea</taxon>
        <taxon>Malacostraca</taxon>
        <taxon>Eumalacostraca</taxon>
        <taxon>Peracarida</taxon>
        <taxon>Amphipoda</taxon>
        <taxon>Senticaudata</taxon>
        <taxon>Talitrida</taxon>
        <taxon>Talitroidea</taxon>
        <taxon>Hyalellidae</taxon>
        <taxon>Hyalella</taxon>
    </lineage>
</organism>
<name>A0A8B7P233_HYAAZ</name>
<keyword evidence="1" id="KW-1133">Transmembrane helix</keyword>
<dbReference type="RefSeq" id="XP_018020020.1">
    <property type="nucleotide sequence ID" value="XM_018164531.2"/>
</dbReference>
<keyword evidence="2" id="KW-1185">Reference proteome</keyword>
<reference evidence="3" key="1">
    <citation type="submission" date="2025-08" db="UniProtKB">
        <authorList>
            <consortium name="RefSeq"/>
        </authorList>
    </citation>
    <scope>IDENTIFICATION</scope>
    <source>
        <tissue evidence="3">Whole organism</tissue>
    </source>
</reference>
<accession>A0A8B7P233</accession>
<evidence type="ECO:0000256" key="1">
    <source>
        <dbReference type="SAM" id="Phobius"/>
    </source>
</evidence>
<dbReference type="GeneID" id="108676459"/>